<dbReference type="Proteomes" id="UP001371305">
    <property type="component" value="Unassembled WGS sequence"/>
</dbReference>
<keyword evidence="4" id="KW-1185">Reference proteome</keyword>
<organism evidence="3 4">
    <name type="scientific">Luteolibacter soli</name>
    <dbReference type="NCBI Taxonomy" id="3135280"/>
    <lineage>
        <taxon>Bacteria</taxon>
        <taxon>Pseudomonadati</taxon>
        <taxon>Verrucomicrobiota</taxon>
        <taxon>Verrucomicrobiia</taxon>
        <taxon>Verrucomicrobiales</taxon>
        <taxon>Verrucomicrobiaceae</taxon>
        <taxon>Luteolibacter</taxon>
    </lineage>
</organism>
<feature type="region of interest" description="Disordered" evidence="1">
    <location>
        <begin position="321"/>
        <end position="349"/>
    </location>
</feature>
<evidence type="ECO:0000313" key="4">
    <source>
        <dbReference type="Proteomes" id="UP001371305"/>
    </source>
</evidence>
<evidence type="ECO:0000313" key="3">
    <source>
        <dbReference type="EMBL" id="MEK7954170.1"/>
    </source>
</evidence>
<reference evidence="3 4" key="1">
    <citation type="submission" date="2024-04" db="EMBL/GenBank/DDBJ databases">
        <title>Luteolibacter sp. isolated from soil.</title>
        <authorList>
            <person name="An J."/>
        </authorList>
    </citation>
    <scope>NUCLEOTIDE SEQUENCE [LARGE SCALE GENOMIC DNA]</scope>
    <source>
        <strain evidence="3 4">Y139</strain>
    </source>
</reference>
<dbReference type="InterPro" id="IPR050727">
    <property type="entry name" value="GH43_arabinanases"/>
</dbReference>
<accession>A0ABU9B397</accession>
<keyword evidence="2" id="KW-0732">Signal</keyword>
<dbReference type="PANTHER" id="PTHR43301">
    <property type="entry name" value="ARABINAN ENDO-1,5-ALPHA-L-ARABINOSIDASE"/>
    <property type="match status" value="1"/>
</dbReference>
<feature type="signal peptide" evidence="2">
    <location>
        <begin position="1"/>
        <end position="21"/>
    </location>
</feature>
<dbReference type="Gene3D" id="2.115.10.20">
    <property type="entry name" value="Glycosyl hydrolase domain, family 43"/>
    <property type="match status" value="1"/>
</dbReference>
<feature type="chain" id="PRO_5045609739" evidence="2">
    <location>
        <begin position="22"/>
        <end position="349"/>
    </location>
</feature>
<name>A0ABU9B397_9BACT</name>
<keyword evidence="3" id="KW-0378">Hydrolase</keyword>
<evidence type="ECO:0000256" key="1">
    <source>
        <dbReference type="SAM" id="MobiDB-lite"/>
    </source>
</evidence>
<protein>
    <submittedName>
        <fullName evidence="3">Glycoside hydrolase family 43 protein</fullName>
    </submittedName>
</protein>
<evidence type="ECO:0000256" key="2">
    <source>
        <dbReference type="SAM" id="SignalP"/>
    </source>
</evidence>
<dbReference type="SUPFAM" id="SSF75005">
    <property type="entry name" value="Arabinanase/levansucrase/invertase"/>
    <property type="match status" value="1"/>
</dbReference>
<proteinExistence type="predicted"/>
<gene>
    <name evidence="3" type="ORF">WKV53_26875</name>
</gene>
<sequence>MKWMPKFLFLAAALLAGEVRAEDEAKDGTWALAYFRQRYPTRVEVDANGKVHDVPLPDPMSVEQLHFALSTDGRHWTPLAGNEPVWTQQLRDPFIHRAPDGVWHLMGTGRAAGDQRRGHGPVCLHATSRDLITWDTVESLPLMDGVSDKDGRRPRNIWAPEWFFDAKAGEFFVFWSSSFEDAGWKDSRLWFSRTKDWKTFTPAKVLFDPDYSVIDGTLREVDGTYYLFHKEEEFGERTGERRAIRLATSKNIEGPYEILQGPLNKGQIVPTITEGCSIMPDPSGSGWLLLYDYCMTNRFGASSSLDLKDWKVVDDVKFPPDARHGSAFQLKPEEAERLKKQFPSPAEGK</sequence>
<dbReference type="GO" id="GO:0016787">
    <property type="term" value="F:hydrolase activity"/>
    <property type="evidence" value="ECO:0007669"/>
    <property type="project" value="UniProtKB-KW"/>
</dbReference>
<dbReference type="InterPro" id="IPR023296">
    <property type="entry name" value="Glyco_hydro_beta-prop_sf"/>
</dbReference>
<dbReference type="RefSeq" id="WP_341407938.1">
    <property type="nucleotide sequence ID" value="NZ_JBBUKT010000016.1"/>
</dbReference>
<dbReference type="EMBL" id="JBBUKT010000016">
    <property type="protein sequence ID" value="MEK7954170.1"/>
    <property type="molecule type" value="Genomic_DNA"/>
</dbReference>
<dbReference type="CDD" id="cd08983">
    <property type="entry name" value="GH43_Bt3655-like"/>
    <property type="match status" value="1"/>
</dbReference>
<comment type="caution">
    <text evidence="3">The sequence shown here is derived from an EMBL/GenBank/DDBJ whole genome shotgun (WGS) entry which is preliminary data.</text>
</comment>
<dbReference type="PANTHER" id="PTHR43301:SF3">
    <property type="entry name" value="ARABINAN ENDO-1,5-ALPHA-L-ARABINOSIDASE A-RELATED"/>
    <property type="match status" value="1"/>
</dbReference>